<dbReference type="KEGG" id="tva:4720879"/>
<dbReference type="RefSeq" id="XP_001276889.1">
    <property type="nucleotide sequence ID" value="XM_001276888.1"/>
</dbReference>
<gene>
    <name evidence="1" type="ORF">TVAG_119780</name>
</gene>
<evidence type="ECO:0000313" key="2">
    <source>
        <dbReference type="Proteomes" id="UP000001542"/>
    </source>
</evidence>
<reference evidence="1" key="1">
    <citation type="submission" date="2006-10" db="EMBL/GenBank/DDBJ databases">
        <authorList>
            <person name="Amadeo P."/>
            <person name="Zhao Q."/>
            <person name="Wortman J."/>
            <person name="Fraser-Liggett C."/>
            <person name="Carlton J."/>
        </authorList>
    </citation>
    <scope>NUCLEOTIDE SEQUENCE</scope>
    <source>
        <strain evidence="1">G3</strain>
    </source>
</reference>
<dbReference type="InParanoid" id="A2D7C4"/>
<dbReference type="SMR" id="A2D7C4"/>
<name>A2D7C4_TRIV3</name>
<keyword evidence="2" id="KW-1185">Reference proteome</keyword>
<organism evidence="1 2">
    <name type="scientific">Trichomonas vaginalis (strain ATCC PRA-98 / G3)</name>
    <dbReference type="NCBI Taxonomy" id="412133"/>
    <lineage>
        <taxon>Eukaryota</taxon>
        <taxon>Metamonada</taxon>
        <taxon>Parabasalia</taxon>
        <taxon>Trichomonadida</taxon>
        <taxon>Trichomonadidae</taxon>
        <taxon>Trichomonas</taxon>
    </lineage>
</organism>
<accession>A2D7C4</accession>
<proteinExistence type="predicted"/>
<dbReference type="VEuPathDB" id="TrichDB:TVAGG3_0992650"/>
<protein>
    <submittedName>
        <fullName evidence="1">Uncharacterized protein</fullName>
    </submittedName>
</protein>
<reference evidence="1" key="2">
    <citation type="journal article" date="2007" name="Science">
        <title>Draft genome sequence of the sexually transmitted pathogen Trichomonas vaginalis.</title>
        <authorList>
            <person name="Carlton J.M."/>
            <person name="Hirt R.P."/>
            <person name="Silva J.C."/>
            <person name="Delcher A.L."/>
            <person name="Schatz M."/>
            <person name="Zhao Q."/>
            <person name="Wortman J.R."/>
            <person name="Bidwell S.L."/>
            <person name="Alsmark U.C.M."/>
            <person name="Besteiro S."/>
            <person name="Sicheritz-Ponten T."/>
            <person name="Noel C.J."/>
            <person name="Dacks J.B."/>
            <person name="Foster P.G."/>
            <person name="Simillion C."/>
            <person name="Van de Peer Y."/>
            <person name="Miranda-Saavedra D."/>
            <person name="Barton G.J."/>
            <person name="Westrop G.D."/>
            <person name="Mueller S."/>
            <person name="Dessi D."/>
            <person name="Fiori P.L."/>
            <person name="Ren Q."/>
            <person name="Paulsen I."/>
            <person name="Zhang H."/>
            <person name="Bastida-Corcuera F.D."/>
            <person name="Simoes-Barbosa A."/>
            <person name="Brown M.T."/>
            <person name="Hayes R.D."/>
            <person name="Mukherjee M."/>
            <person name="Okumura C.Y."/>
            <person name="Schneider R."/>
            <person name="Smith A.J."/>
            <person name="Vanacova S."/>
            <person name="Villalvazo M."/>
            <person name="Haas B.J."/>
            <person name="Pertea M."/>
            <person name="Feldblyum T.V."/>
            <person name="Utterback T.R."/>
            <person name="Shu C.L."/>
            <person name="Osoegawa K."/>
            <person name="de Jong P.J."/>
            <person name="Hrdy I."/>
            <person name="Horvathova L."/>
            <person name="Zubacova Z."/>
            <person name="Dolezal P."/>
            <person name="Malik S.B."/>
            <person name="Logsdon J.M. Jr."/>
            <person name="Henze K."/>
            <person name="Gupta A."/>
            <person name="Wang C.C."/>
            <person name="Dunne R.L."/>
            <person name="Upcroft J.A."/>
            <person name="Upcroft P."/>
            <person name="White O."/>
            <person name="Salzberg S.L."/>
            <person name="Tang P."/>
            <person name="Chiu C.-H."/>
            <person name="Lee Y.-S."/>
            <person name="Embley T.M."/>
            <person name="Coombs G.H."/>
            <person name="Mottram J.C."/>
            <person name="Tachezy J."/>
            <person name="Fraser-Liggett C.M."/>
            <person name="Johnson P.J."/>
        </authorList>
    </citation>
    <scope>NUCLEOTIDE SEQUENCE [LARGE SCALE GENOMIC DNA]</scope>
    <source>
        <strain evidence="1">G3</strain>
    </source>
</reference>
<sequence>MEIDDYTPAGSLEEAKKLFSEALEAEDFERADFYQDEIEEFKNYNEVLQNAKNIHNYIQGANDMDNQMTIVQDQLYDNIIKQRDSDIAKFNKQFFEIKARQKQELIELLNRWTIDREKQTNDSQEEYKRTLDTAKILVRQSKIKEAIIMRDKAREMKNKADTIDRDEFDRQYEKLCLAMEVRHRTELDNFMESRREAMQKYDIMIEKAYDEKDRQFMIENSNAVIATAGKYPVVNPAPQSLSMQTVNYQKDIVYISRSKNEL</sequence>
<dbReference type="EMBL" id="DS113177">
    <property type="protein sequence ID" value="EAY23641.1"/>
    <property type="molecule type" value="Genomic_DNA"/>
</dbReference>
<dbReference type="VEuPathDB" id="TrichDB:TVAG_119780"/>
<evidence type="ECO:0000313" key="1">
    <source>
        <dbReference type="EMBL" id="EAY23641.1"/>
    </source>
</evidence>
<dbReference type="AlphaFoldDB" id="A2D7C4"/>
<dbReference type="Proteomes" id="UP000001542">
    <property type="component" value="Unassembled WGS sequence"/>
</dbReference>